<organism evidence="2 3">
    <name type="scientific">Meleagris gallopavo</name>
    <name type="common">Wild turkey</name>
    <dbReference type="NCBI Taxonomy" id="9103"/>
    <lineage>
        <taxon>Eukaryota</taxon>
        <taxon>Metazoa</taxon>
        <taxon>Chordata</taxon>
        <taxon>Craniata</taxon>
        <taxon>Vertebrata</taxon>
        <taxon>Euteleostomi</taxon>
        <taxon>Archelosauria</taxon>
        <taxon>Archosauria</taxon>
        <taxon>Dinosauria</taxon>
        <taxon>Saurischia</taxon>
        <taxon>Theropoda</taxon>
        <taxon>Coelurosauria</taxon>
        <taxon>Aves</taxon>
        <taxon>Neognathae</taxon>
        <taxon>Galloanserae</taxon>
        <taxon>Galliformes</taxon>
        <taxon>Phasianidae</taxon>
        <taxon>Meleagridinae</taxon>
        <taxon>Meleagris</taxon>
    </lineage>
</organism>
<reference evidence="2" key="2">
    <citation type="submission" date="2025-08" db="UniProtKB">
        <authorList>
            <consortium name="Ensembl"/>
        </authorList>
    </citation>
    <scope>IDENTIFICATION</scope>
</reference>
<evidence type="ECO:0000313" key="3">
    <source>
        <dbReference type="Proteomes" id="UP000001645"/>
    </source>
</evidence>
<dbReference type="GeneTree" id="ENSGT01040000244732"/>
<sequence length="137" mass="15330">MQFPFHPELVTAGLIKKGPKALGACGGRGQHSLLPIGQQEGEVFLPKDSQAQSDIYCIYRRDQTHTQMSHFSNSISRSDKQSLERGHCRQKVQDGGPFPPRLLSPPSHTGQSDHHFTATHLSIRREAKPLDLRLLQK</sequence>
<dbReference type="Proteomes" id="UP000001645">
    <property type="component" value="Chromosome 22"/>
</dbReference>
<evidence type="ECO:0000256" key="1">
    <source>
        <dbReference type="SAM" id="MobiDB-lite"/>
    </source>
</evidence>
<feature type="region of interest" description="Disordered" evidence="1">
    <location>
        <begin position="68"/>
        <end position="114"/>
    </location>
</feature>
<reference evidence="2" key="3">
    <citation type="submission" date="2025-09" db="UniProtKB">
        <authorList>
            <consortium name="Ensembl"/>
        </authorList>
    </citation>
    <scope>IDENTIFICATION</scope>
</reference>
<accession>A0A803YE17</accession>
<proteinExistence type="predicted"/>
<keyword evidence="3" id="KW-1185">Reference proteome</keyword>
<feature type="compositionally biased region" description="Basic and acidic residues" evidence="1">
    <location>
        <begin position="77"/>
        <end position="87"/>
    </location>
</feature>
<dbReference type="Ensembl" id="ENSMGAT00000036848.1">
    <property type="protein sequence ID" value="ENSMGAP00000030014.1"/>
    <property type="gene ID" value="ENSMGAG00000018226.1"/>
</dbReference>
<protein>
    <submittedName>
        <fullName evidence="2">Uncharacterized protein</fullName>
    </submittedName>
</protein>
<dbReference type="OrthoDB" id="10283990at2759"/>
<name>A0A803YE17_MELGA</name>
<dbReference type="AlphaFoldDB" id="A0A803YE17"/>
<reference evidence="2 3" key="1">
    <citation type="journal article" date="2010" name="PLoS Biol.">
        <title>Multi-platform next-generation sequencing of the domestic turkey (Meleagris gallopavo): genome assembly and analysis.</title>
        <authorList>
            <person name="Dalloul R.A."/>
            <person name="Long J.A."/>
            <person name="Zimin A.V."/>
            <person name="Aslam L."/>
            <person name="Beal K."/>
            <person name="Blomberg L.A."/>
            <person name="Bouffard P."/>
            <person name="Burt D.W."/>
            <person name="Crasta O."/>
            <person name="Crooijmans R.P."/>
            <person name="Cooper K."/>
            <person name="Coulombe R.A."/>
            <person name="De S."/>
            <person name="Delany M.E."/>
            <person name="Dodgson J.B."/>
            <person name="Dong J.J."/>
            <person name="Evans C."/>
            <person name="Frederickson K.M."/>
            <person name="Flicek P."/>
            <person name="Florea L."/>
            <person name="Folkerts O."/>
            <person name="Groenen M.A."/>
            <person name="Harkins T.T."/>
            <person name="Herrero J."/>
            <person name="Hoffmann S."/>
            <person name="Megens H.J."/>
            <person name="Jiang A."/>
            <person name="de Jong P."/>
            <person name="Kaiser P."/>
            <person name="Kim H."/>
            <person name="Kim K.W."/>
            <person name="Kim S."/>
            <person name="Langenberger D."/>
            <person name="Lee M.K."/>
            <person name="Lee T."/>
            <person name="Mane S."/>
            <person name="Marcais G."/>
            <person name="Marz M."/>
            <person name="McElroy A.P."/>
            <person name="Modise T."/>
            <person name="Nefedov M."/>
            <person name="Notredame C."/>
            <person name="Paton I.R."/>
            <person name="Payne W.S."/>
            <person name="Pertea G."/>
            <person name="Prickett D."/>
            <person name="Puiu D."/>
            <person name="Qioa D."/>
            <person name="Raineri E."/>
            <person name="Ruffier M."/>
            <person name="Salzberg S.L."/>
            <person name="Schatz M.C."/>
            <person name="Scheuring C."/>
            <person name="Schmidt C.J."/>
            <person name="Schroeder S."/>
            <person name="Searle S.M."/>
            <person name="Smith E.J."/>
            <person name="Smith J."/>
            <person name="Sonstegard T.S."/>
            <person name="Stadler P.F."/>
            <person name="Tafer H."/>
            <person name="Tu Z.J."/>
            <person name="Van Tassell C.P."/>
            <person name="Vilella A.J."/>
            <person name="Williams K.P."/>
            <person name="Yorke J.A."/>
            <person name="Zhang L."/>
            <person name="Zhang H.B."/>
            <person name="Zhang X."/>
            <person name="Zhang Y."/>
            <person name="Reed K.M."/>
        </authorList>
    </citation>
    <scope>NUCLEOTIDE SEQUENCE [LARGE SCALE GENOMIC DNA]</scope>
</reference>
<evidence type="ECO:0000313" key="2">
    <source>
        <dbReference type="Ensembl" id="ENSMGAP00000030014.1"/>
    </source>
</evidence>
<dbReference type="InParanoid" id="A0A803YE17"/>